<dbReference type="Proteomes" id="UP000183994">
    <property type="component" value="Unassembled WGS sequence"/>
</dbReference>
<reference evidence="3" key="1">
    <citation type="submission" date="2016-11" db="EMBL/GenBank/DDBJ databases">
        <authorList>
            <person name="Varghese N."/>
            <person name="Submissions S."/>
        </authorList>
    </citation>
    <scope>NUCLEOTIDE SEQUENCE [LARGE SCALE GENOMIC DNA]</scope>
    <source>
        <strain evidence="3">DSM 16219</strain>
    </source>
</reference>
<evidence type="ECO:0000259" key="1">
    <source>
        <dbReference type="Pfam" id="PF00561"/>
    </source>
</evidence>
<dbReference type="EMBL" id="FQZU01000085">
    <property type="protein sequence ID" value="SHL51513.1"/>
    <property type="molecule type" value="Genomic_DNA"/>
</dbReference>
<feature type="domain" description="AB hydrolase-1" evidence="1">
    <location>
        <begin position="23"/>
        <end position="134"/>
    </location>
</feature>
<dbReference type="RefSeq" id="WP_083611320.1">
    <property type="nucleotide sequence ID" value="NZ_FQZU01000085.1"/>
</dbReference>
<keyword evidence="3" id="KW-1185">Reference proteome</keyword>
<dbReference type="PANTHER" id="PTHR43433">
    <property type="entry name" value="HYDROLASE, ALPHA/BETA FOLD FAMILY PROTEIN"/>
    <property type="match status" value="1"/>
</dbReference>
<sequence>MPVKPINSIRFNTRCTGEGPAFIWGHGLMGSMKSEDLIDLFQWEEFPETNRLIRYDARGHGETQPTFFPEDYHWKQLAKDMLAVAESYGETSVIAGGQSMGCATAIYSACIAPEKIKGLILVNPPTAWETRAEQGKLYNKMATMGWLFGGRMLARMMRNKLSRLLPQWLIDAEEGKVEGALDGMKSLKRKTLYNLFKGAALTDFPSRETIENIQAPCLVLGWIGDPTHPVETAEELHRLLPDSELVIANGYSDFKKWPELMHNFVKNNGK</sequence>
<gene>
    <name evidence="2" type="ORF">SAMN02745216_05288</name>
</gene>
<dbReference type="InterPro" id="IPR050471">
    <property type="entry name" value="AB_hydrolase"/>
</dbReference>
<dbReference type="Gene3D" id="3.40.50.1820">
    <property type="entry name" value="alpha/beta hydrolase"/>
    <property type="match status" value="1"/>
</dbReference>
<dbReference type="InterPro" id="IPR000073">
    <property type="entry name" value="AB_hydrolase_1"/>
</dbReference>
<organism evidence="2 3">
    <name type="scientific">Desulfatibacillum alkenivorans DSM 16219</name>
    <dbReference type="NCBI Taxonomy" id="1121393"/>
    <lineage>
        <taxon>Bacteria</taxon>
        <taxon>Pseudomonadati</taxon>
        <taxon>Thermodesulfobacteriota</taxon>
        <taxon>Desulfobacteria</taxon>
        <taxon>Desulfobacterales</taxon>
        <taxon>Desulfatibacillaceae</taxon>
        <taxon>Desulfatibacillum</taxon>
    </lineage>
</organism>
<protein>
    <submittedName>
        <fullName evidence="2">Pimeloyl-ACP methyl ester carboxylesterase</fullName>
    </submittedName>
</protein>
<dbReference type="SUPFAM" id="SSF53474">
    <property type="entry name" value="alpha/beta-Hydrolases"/>
    <property type="match status" value="1"/>
</dbReference>
<dbReference type="PANTHER" id="PTHR43433:SF5">
    <property type="entry name" value="AB HYDROLASE-1 DOMAIN-CONTAINING PROTEIN"/>
    <property type="match status" value="1"/>
</dbReference>
<evidence type="ECO:0000313" key="2">
    <source>
        <dbReference type="EMBL" id="SHL51513.1"/>
    </source>
</evidence>
<dbReference type="AlphaFoldDB" id="A0A1M7B990"/>
<dbReference type="Pfam" id="PF00561">
    <property type="entry name" value="Abhydrolase_1"/>
    <property type="match status" value="1"/>
</dbReference>
<name>A0A1M7B990_9BACT</name>
<accession>A0A1M7B990</accession>
<dbReference type="InterPro" id="IPR029058">
    <property type="entry name" value="AB_hydrolase_fold"/>
</dbReference>
<proteinExistence type="predicted"/>
<evidence type="ECO:0000313" key="3">
    <source>
        <dbReference type="Proteomes" id="UP000183994"/>
    </source>
</evidence>
<dbReference type="STRING" id="1121393.SAMN02745216_05288"/>
<dbReference type="OrthoDB" id="9805423at2"/>